<name>A0A9N9Q7Q2_9HELO</name>
<accession>A0A9N9Q7Q2</accession>
<evidence type="ECO:0000256" key="1">
    <source>
        <dbReference type="SAM" id="MobiDB-lite"/>
    </source>
</evidence>
<feature type="compositionally biased region" description="Pro residues" evidence="1">
    <location>
        <begin position="206"/>
        <end position="216"/>
    </location>
</feature>
<keyword evidence="3" id="KW-1185">Reference proteome</keyword>
<sequence>MPWFWGKSDDKDALRDLDPSLRDFLKKEAPAKYESSAPTPRPVPEEKPLAPAPPPEESKAPAVPSKSLYQDGRYAHLWKTYKPIEDVEAEGKSSQEKMLDVLDGYKSRRAEIGRTALENCALEQLEVSDCFRNGGWSAKATVCRAENRRFDRCYMMQSKFLKALGYLSTNDRSPEENERIQMQADTLYHRMLDQEKAIEKAKEEGLPPPAFPPLLAPPKKRLDTSESASGRKDAEEISDLRERIQAPLKKQLEKLEGEERDLTETAMKAEIAAGAQVARRLEAIEKEKVEQRRIRKEQGQETLADKVASVRSK</sequence>
<reference evidence="2" key="1">
    <citation type="submission" date="2021-07" db="EMBL/GenBank/DDBJ databases">
        <authorList>
            <person name="Durling M."/>
        </authorList>
    </citation>
    <scope>NUCLEOTIDE SEQUENCE</scope>
</reference>
<feature type="region of interest" description="Disordered" evidence="1">
    <location>
        <begin position="288"/>
        <end position="313"/>
    </location>
</feature>
<dbReference type="Proteomes" id="UP000701801">
    <property type="component" value="Unassembled WGS sequence"/>
</dbReference>
<evidence type="ECO:0008006" key="4">
    <source>
        <dbReference type="Google" id="ProtNLM"/>
    </source>
</evidence>
<feature type="compositionally biased region" description="Basic and acidic residues" evidence="1">
    <location>
        <begin position="220"/>
        <end position="242"/>
    </location>
</feature>
<proteinExistence type="predicted"/>
<comment type="caution">
    <text evidence="2">The sequence shown here is derived from an EMBL/GenBank/DDBJ whole genome shotgun (WGS) entry which is preliminary data.</text>
</comment>
<evidence type="ECO:0000313" key="3">
    <source>
        <dbReference type="Proteomes" id="UP000701801"/>
    </source>
</evidence>
<protein>
    <recommendedName>
        <fullName evidence="4">Autophagy protein</fullName>
    </recommendedName>
</protein>
<dbReference type="EMBL" id="CAJVRM010000246">
    <property type="protein sequence ID" value="CAG8978224.1"/>
    <property type="molecule type" value="Genomic_DNA"/>
</dbReference>
<feature type="region of interest" description="Disordered" evidence="1">
    <location>
        <begin position="202"/>
        <end position="242"/>
    </location>
</feature>
<evidence type="ECO:0000313" key="2">
    <source>
        <dbReference type="EMBL" id="CAG8978224.1"/>
    </source>
</evidence>
<feature type="compositionally biased region" description="Basic and acidic residues" evidence="1">
    <location>
        <begin position="288"/>
        <end position="299"/>
    </location>
</feature>
<gene>
    <name evidence="2" type="ORF">HYALB_00011805</name>
</gene>
<feature type="region of interest" description="Disordered" evidence="1">
    <location>
        <begin position="27"/>
        <end position="67"/>
    </location>
</feature>
<dbReference type="AlphaFoldDB" id="A0A9N9Q7Q2"/>
<dbReference type="OrthoDB" id="2103031at2759"/>
<organism evidence="2 3">
    <name type="scientific">Hymenoscyphus albidus</name>
    <dbReference type="NCBI Taxonomy" id="595503"/>
    <lineage>
        <taxon>Eukaryota</taxon>
        <taxon>Fungi</taxon>
        <taxon>Dikarya</taxon>
        <taxon>Ascomycota</taxon>
        <taxon>Pezizomycotina</taxon>
        <taxon>Leotiomycetes</taxon>
        <taxon>Helotiales</taxon>
        <taxon>Helotiaceae</taxon>
        <taxon>Hymenoscyphus</taxon>
    </lineage>
</organism>